<sequence>MRQKNSDRLRTIWTLEMDRFFIDIMLEQVEKGNRIDHHLFSKKAWKHMTTLFNTKFKFHYEKDVLKNRHKTLRNLYKAVNNLLSFNGFSWDRNRHMVTADNQVWDDYIKGHPHARSYRTKSIPYYWDLCQIYKDTSSEANADNSDKNMMKSLSESVDEDDPFENNNADLEVLHEIMIDEEFTVSISKESDGGGISRSECEDIGRSRCRTYWQPPMDRYFIDLMVDQVQKGHQIDGLFCKQAWMAMINSFNARFGFKYDVDILKNRYKTFKKQHNVVNKLLETQGFLWDDFRQMVIADDLAWQDYIEANSDARQYMTRPVPYYKDLCIIFKETNVDEKDSSSDTRSFAELEFKRQLENKENPENLKKTKIDEEGLLSALQEMANAVSCLVEKRKLEVEGNQNSIDVENVIAGVQALPDVDDDFILDACDFLEDDTKAKTFLALDILHRKPPGLMLCSTAFHNILIQQHENSNQRAYCAVLEFPMAFKMSVAAMAVHSRDVQLSLPDYLLMVKGFVIRLFISILRYKTDTDAEEVHVHHEG</sequence>
<feature type="domain" description="Myb/SANT-like" evidence="1">
    <location>
        <begin position="210"/>
        <end position="304"/>
    </location>
</feature>
<protein>
    <recommendedName>
        <fullName evidence="1">Myb/SANT-like domain-containing protein</fullName>
    </recommendedName>
</protein>
<dbReference type="PANTHER" id="PTHR46929">
    <property type="entry name" value="EXPRESSED PROTEIN"/>
    <property type="match status" value="1"/>
</dbReference>
<dbReference type="PANTHER" id="PTHR46929:SF33">
    <property type="entry name" value="L10-INTERACTING MYB DOMAIN-CONTAINING PROTEIN-LIKE ISOFORM X1"/>
    <property type="match status" value="1"/>
</dbReference>
<proteinExistence type="predicted"/>
<organism evidence="2 3">
    <name type="scientific">Mikania micrantha</name>
    <name type="common">bitter vine</name>
    <dbReference type="NCBI Taxonomy" id="192012"/>
    <lineage>
        <taxon>Eukaryota</taxon>
        <taxon>Viridiplantae</taxon>
        <taxon>Streptophyta</taxon>
        <taxon>Embryophyta</taxon>
        <taxon>Tracheophyta</taxon>
        <taxon>Spermatophyta</taxon>
        <taxon>Magnoliopsida</taxon>
        <taxon>eudicotyledons</taxon>
        <taxon>Gunneridae</taxon>
        <taxon>Pentapetalae</taxon>
        <taxon>asterids</taxon>
        <taxon>campanulids</taxon>
        <taxon>Asterales</taxon>
        <taxon>Asteraceae</taxon>
        <taxon>Asteroideae</taxon>
        <taxon>Heliantheae alliance</taxon>
        <taxon>Eupatorieae</taxon>
        <taxon>Mikania</taxon>
    </lineage>
</organism>
<reference evidence="2 3" key="1">
    <citation type="submission" date="2019-05" db="EMBL/GenBank/DDBJ databases">
        <title>Mikania micrantha, genome provides insights into the molecular mechanism of rapid growth.</title>
        <authorList>
            <person name="Liu B."/>
        </authorList>
    </citation>
    <scope>NUCLEOTIDE SEQUENCE [LARGE SCALE GENOMIC DNA]</scope>
    <source>
        <strain evidence="2">NLD-2019</strain>
        <tissue evidence="2">Leaf</tissue>
    </source>
</reference>
<evidence type="ECO:0000313" key="3">
    <source>
        <dbReference type="Proteomes" id="UP000326396"/>
    </source>
</evidence>
<comment type="caution">
    <text evidence="2">The sequence shown here is derived from an EMBL/GenBank/DDBJ whole genome shotgun (WGS) entry which is preliminary data.</text>
</comment>
<name>A0A5N6PEM8_9ASTR</name>
<dbReference type="OrthoDB" id="1937145at2759"/>
<accession>A0A5N6PEM8</accession>
<gene>
    <name evidence="2" type="ORF">E3N88_11499</name>
</gene>
<dbReference type="InterPro" id="IPR024752">
    <property type="entry name" value="Myb/SANT-like_dom"/>
</dbReference>
<dbReference type="Proteomes" id="UP000326396">
    <property type="component" value="Linkage Group LG13"/>
</dbReference>
<dbReference type="Pfam" id="PF12776">
    <property type="entry name" value="Myb_DNA-bind_3"/>
    <property type="match status" value="2"/>
</dbReference>
<feature type="domain" description="Myb/SANT-like" evidence="1">
    <location>
        <begin position="13"/>
        <end position="107"/>
    </location>
</feature>
<dbReference type="EMBL" id="SZYD01000005">
    <property type="protein sequence ID" value="KAD6120228.1"/>
    <property type="molecule type" value="Genomic_DNA"/>
</dbReference>
<dbReference type="AlphaFoldDB" id="A0A5N6PEM8"/>
<evidence type="ECO:0000313" key="2">
    <source>
        <dbReference type="EMBL" id="KAD6120228.1"/>
    </source>
</evidence>
<keyword evidence="3" id="KW-1185">Reference proteome</keyword>
<evidence type="ECO:0000259" key="1">
    <source>
        <dbReference type="Pfam" id="PF12776"/>
    </source>
</evidence>